<evidence type="ECO:0000256" key="5">
    <source>
        <dbReference type="ARBA" id="ARBA00022723"/>
    </source>
</evidence>
<reference evidence="16" key="1">
    <citation type="submission" date="2017-02" db="EMBL/GenBank/DDBJ databases">
        <authorList>
            <person name="Varghese N."/>
            <person name="Submissions S."/>
        </authorList>
    </citation>
    <scope>NUCLEOTIDE SEQUENCE [LARGE SCALE GENOMIC DNA]</scope>
    <source>
        <strain evidence="16">DSM 16521</strain>
    </source>
</reference>
<evidence type="ECO:0000256" key="8">
    <source>
        <dbReference type="ARBA" id="ARBA00023004"/>
    </source>
</evidence>
<dbReference type="OrthoDB" id="2380469at2"/>
<comment type="subcellular location">
    <subcellularLocation>
        <location evidence="1">Membrane</location>
        <topology evidence="1">Multi-pass membrane protein</topology>
    </subcellularLocation>
</comment>
<dbReference type="AlphaFoldDB" id="A0A1T4LLS6"/>
<keyword evidence="8 10" id="KW-0408">Iron</keyword>
<evidence type="ECO:0000256" key="6">
    <source>
        <dbReference type="ARBA" id="ARBA00022982"/>
    </source>
</evidence>
<keyword evidence="2" id="KW-0813">Transport</keyword>
<dbReference type="Pfam" id="PF00034">
    <property type="entry name" value="Cytochrom_C"/>
    <property type="match status" value="3"/>
</dbReference>
<feature type="domain" description="Cytochrome c" evidence="14">
    <location>
        <begin position="316"/>
        <end position="395"/>
    </location>
</feature>
<keyword evidence="16" id="KW-1185">Reference proteome</keyword>
<evidence type="ECO:0000256" key="2">
    <source>
        <dbReference type="ARBA" id="ARBA00022448"/>
    </source>
</evidence>
<gene>
    <name evidence="15" type="ORF">SAMN02745885_00210</name>
</gene>
<dbReference type="GO" id="GO:0016020">
    <property type="term" value="C:membrane"/>
    <property type="evidence" value="ECO:0007669"/>
    <property type="project" value="UniProtKB-SubCell"/>
</dbReference>
<accession>A0A1T4LLS6</accession>
<sequence>MADLKQHGKGEPFFPGHILKEAVVMLLTIIIVMFLAVTIDLPNESVADPTDTSYIPRPEWYFLFLFQFLKYFPGSMEVVAAVLFPAAFIGLLLFLPFLDKNPARHPKKRPLATSSAIVTMVGIIVLTILGMDDGSKNTQHTITFFEKWKYGVIIAIIFINYIVTWMLVSKNSPVKDSAAKAITASVLAVLSIIAISTVVVFSALEPNQVKAAAGEGNPGKDVLLAKCTSCHKFEGQGADFAPDLSKGPKKYKGSEEIAKFLKDPASVGSGMPKQQLTDDEIKQLADFLASLQGADAGSSSGAAVETSGSTNNGGGGNADKGKSAVETNCIGCHAVNGKGGTAGPDLAKVVANYDENKLKEFLNNPSAVKPGTPMPKLPLAEEDLNNIVTYLMSLKGTNKTDTAQPSNNIPSGNAQPLSQEKTFEFAIKTIEANSCKSCHKIKGDGGTFAPDLSKVGSYRDKDYIVKFLTNPKAVNPNTQMPTVPLSKEEINAVASYLASLK</sequence>
<feature type="transmembrane region" description="Helical" evidence="12">
    <location>
        <begin position="150"/>
        <end position="169"/>
    </location>
</feature>
<dbReference type="EMBL" id="FUXM01000002">
    <property type="protein sequence ID" value="SJZ55665.1"/>
    <property type="molecule type" value="Genomic_DNA"/>
</dbReference>
<evidence type="ECO:0000259" key="13">
    <source>
        <dbReference type="PROSITE" id="PS51003"/>
    </source>
</evidence>
<feature type="domain" description="Cytochrome c" evidence="14">
    <location>
        <begin position="214"/>
        <end position="292"/>
    </location>
</feature>
<dbReference type="InterPro" id="IPR005798">
    <property type="entry name" value="Cyt_b/b6_C"/>
</dbReference>
<dbReference type="InterPro" id="IPR051811">
    <property type="entry name" value="Cytochrome_c550/c551-like"/>
</dbReference>
<dbReference type="GO" id="GO:0046872">
    <property type="term" value="F:metal ion binding"/>
    <property type="evidence" value="ECO:0007669"/>
    <property type="project" value="UniProtKB-KW"/>
</dbReference>
<evidence type="ECO:0000256" key="12">
    <source>
        <dbReference type="SAM" id="Phobius"/>
    </source>
</evidence>
<dbReference type="GO" id="GO:0009055">
    <property type="term" value="F:electron transfer activity"/>
    <property type="evidence" value="ECO:0007669"/>
    <property type="project" value="InterPro"/>
</dbReference>
<proteinExistence type="predicted"/>
<dbReference type="InterPro" id="IPR036909">
    <property type="entry name" value="Cyt_c-like_dom_sf"/>
</dbReference>
<dbReference type="SUPFAM" id="SSF81648">
    <property type="entry name" value="a domain/subunit of cytochrome bc1 complex (Ubiquinol-cytochrome c reductase)"/>
    <property type="match status" value="1"/>
</dbReference>
<dbReference type="Proteomes" id="UP000189933">
    <property type="component" value="Unassembled WGS sequence"/>
</dbReference>
<dbReference type="RefSeq" id="WP_078664370.1">
    <property type="nucleotide sequence ID" value="NZ_FUXM01000002.1"/>
</dbReference>
<dbReference type="PROSITE" id="PS51003">
    <property type="entry name" value="CYTB_CTER"/>
    <property type="match status" value="1"/>
</dbReference>
<dbReference type="GO" id="GO:0016491">
    <property type="term" value="F:oxidoreductase activity"/>
    <property type="evidence" value="ECO:0007669"/>
    <property type="project" value="InterPro"/>
</dbReference>
<feature type="compositionally biased region" description="Low complexity" evidence="11">
    <location>
        <begin position="298"/>
        <end position="310"/>
    </location>
</feature>
<evidence type="ECO:0000256" key="4">
    <source>
        <dbReference type="ARBA" id="ARBA00022692"/>
    </source>
</evidence>
<dbReference type="InterPro" id="IPR009056">
    <property type="entry name" value="Cyt_c-like_dom"/>
</dbReference>
<evidence type="ECO:0000256" key="10">
    <source>
        <dbReference type="PROSITE-ProRule" id="PRU00433"/>
    </source>
</evidence>
<name>A0A1T4LLS6_9FIRM</name>
<dbReference type="Pfam" id="PF00032">
    <property type="entry name" value="Cytochrom_B_C"/>
    <property type="match status" value="1"/>
</dbReference>
<feature type="transmembrane region" description="Helical" evidence="12">
    <location>
        <begin position="110"/>
        <end position="130"/>
    </location>
</feature>
<dbReference type="GO" id="GO:0020037">
    <property type="term" value="F:heme binding"/>
    <property type="evidence" value="ECO:0007669"/>
    <property type="project" value="InterPro"/>
</dbReference>
<keyword evidence="6" id="KW-0249">Electron transport</keyword>
<dbReference type="PROSITE" id="PS51007">
    <property type="entry name" value="CYTC"/>
    <property type="match status" value="3"/>
</dbReference>
<evidence type="ECO:0000256" key="11">
    <source>
        <dbReference type="SAM" id="MobiDB-lite"/>
    </source>
</evidence>
<feature type="transmembrane region" description="Helical" evidence="12">
    <location>
        <begin position="181"/>
        <end position="204"/>
    </location>
</feature>
<keyword evidence="4 12" id="KW-0812">Transmembrane</keyword>
<keyword evidence="5 10" id="KW-0479">Metal-binding</keyword>
<dbReference type="InterPro" id="IPR036150">
    <property type="entry name" value="Cyt_b/b6_C_sf"/>
</dbReference>
<dbReference type="InterPro" id="IPR027387">
    <property type="entry name" value="Cytb/b6-like_sf"/>
</dbReference>
<evidence type="ECO:0000256" key="1">
    <source>
        <dbReference type="ARBA" id="ARBA00004141"/>
    </source>
</evidence>
<feature type="transmembrane region" description="Helical" evidence="12">
    <location>
        <begin position="21"/>
        <end position="39"/>
    </location>
</feature>
<evidence type="ECO:0000256" key="7">
    <source>
        <dbReference type="ARBA" id="ARBA00022989"/>
    </source>
</evidence>
<keyword evidence="3 10" id="KW-0349">Heme</keyword>
<keyword evidence="9 12" id="KW-0472">Membrane</keyword>
<feature type="domain" description="Cytochrome b/b6 C-terminal region profile" evidence="13">
    <location>
        <begin position="3"/>
        <end position="130"/>
    </location>
</feature>
<dbReference type="Gene3D" id="1.10.760.10">
    <property type="entry name" value="Cytochrome c-like domain"/>
    <property type="match status" value="3"/>
</dbReference>
<dbReference type="PANTHER" id="PTHR37823">
    <property type="entry name" value="CYTOCHROME C-553-LIKE"/>
    <property type="match status" value="1"/>
</dbReference>
<evidence type="ECO:0000313" key="15">
    <source>
        <dbReference type="EMBL" id="SJZ55665.1"/>
    </source>
</evidence>
<evidence type="ECO:0000256" key="9">
    <source>
        <dbReference type="ARBA" id="ARBA00023136"/>
    </source>
</evidence>
<keyword evidence="7 12" id="KW-1133">Transmembrane helix</keyword>
<feature type="region of interest" description="Disordered" evidence="11">
    <location>
        <begin position="298"/>
        <end position="319"/>
    </location>
</feature>
<evidence type="ECO:0000259" key="14">
    <source>
        <dbReference type="PROSITE" id="PS51007"/>
    </source>
</evidence>
<dbReference type="PANTHER" id="PTHR37823:SF1">
    <property type="entry name" value="CYTOCHROME C-553-LIKE"/>
    <property type="match status" value="1"/>
</dbReference>
<evidence type="ECO:0000256" key="3">
    <source>
        <dbReference type="ARBA" id="ARBA00022617"/>
    </source>
</evidence>
<protein>
    <submittedName>
        <fullName evidence="15">Cytochrome C oxidase, cbb3-type, subunit III</fullName>
    </submittedName>
</protein>
<feature type="domain" description="Cytochrome c" evidence="14">
    <location>
        <begin position="414"/>
        <end position="501"/>
    </location>
</feature>
<feature type="transmembrane region" description="Helical" evidence="12">
    <location>
        <begin position="78"/>
        <end position="98"/>
    </location>
</feature>
<evidence type="ECO:0000313" key="16">
    <source>
        <dbReference type="Proteomes" id="UP000189933"/>
    </source>
</evidence>
<organism evidence="15 16">
    <name type="scientific">Carboxydocella sporoproducens DSM 16521</name>
    <dbReference type="NCBI Taxonomy" id="1121270"/>
    <lineage>
        <taxon>Bacteria</taxon>
        <taxon>Bacillati</taxon>
        <taxon>Bacillota</taxon>
        <taxon>Clostridia</taxon>
        <taxon>Eubacteriales</taxon>
        <taxon>Clostridiales Family XVI. Incertae Sedis</taxon>
        <taxon>Carboxydocella</taxon>
    </lineage>
</organism>
<dbReference type="SUPFAM" id="SSF46626">
    <property type="entry name" value="Cytochrome c"/>
    <property type="match status" value="3"/>
</dbReference>
<dbReference type="Gene3D" id="1.20.810.10">
    <property type="entry name" value="Cytochrome Bc1 Complex, Chain C"/>
    <property type="match status" value="1"/>
</dbReference>